<dbReference type="PANTHER" id="PTHR42978">
    <property type="entry name" value="QUORUM-QUENCHING LACTONASE YTNP-RELATED-RELATED"/>
    <property type="match status" value="1"/>
</dbReference>
<evidence type="ECO:0000256" key="5">
    <source>
        <dbReference type="ARBA" id="ARBA00022833"/>
    </source>
</evidence>
<evidence type="ECO:0000256" key="4">
    <source>
        <dbReference type="ARBA" id="ARBA00022801"/>
    </source>
</evidence>
<dbReference type="SUPFAM" id="SSF56281">
    <property type="entry name" value="Metallo-hydrolase/oxidoreductase"/>
    <property type="match status" value="1"/>
</dbReference>
<name>A0A2S9WWM5_9FLAO</name>
<dbReference type="GO" id="GO:0046872">
    <property type="term" value="F:metal ion binding"/>
    <property type="evidence" value="ECO:0007669"/>
    <property type="project" value="UniProtKB-KW"/>
</dbReference>
<evidence type="ECO:0000313" key="8">
    <source>
        <dbReference type="Proteomes" id="UP000239532"/>
    </source>
</evidence>
<dbReference type="Pfam" id="PF00753">
    <property type="entry name" value="Lactamase_B"/>
    <property type="match status" value="1"/>
</dbReference>
<reference evidence="7 8" key="1">
    <citation type="submission" date="2016-11" db="EMBL/GenBank/DDBJ databases">
        <title>Trade-off between light-utilization and light-protection in marine flavobacteria.</title>
        <authorList>
            <person name="Kumagai Y."/>
        </authorList>
    </citation>
    <scope>NUCLEOTIDE SEQUENCE [LARGE SCALE GENOMIC DNA]</scope>
    <source>
        <strain evidence="7 8">JCM 17109</strain>
    </source>
</reference>
<dbReference type="PROSITE" id="PS51257">
    <property type="entry name" value="PROKAR_LIPOPROTEIN"/>
    <property type="match status" value="1"/>
</dbReference>
<dbReference type="EMBL" id="MQUC01000003">
    <property type="protein sequence ID" value="PRP67854.1"/>
    <property type="molecule type" value="Genomic_DNA"/>
</dbReference>
<feature type="domain" description="Metallo-beta-lactamase" evidence="6">
    <location>
        <begin position="79"/>
        <end position="283"/>
    </location>
</feature>
<sequence>MKNIIYIIATVLLLTSCNDFKKGFEEGMTNAEAEAAQQDSLANLPEVKLHIFDGGSVLAKQKVMFSEGDRYEGESIQLAAPFYIIQHPEGTLLWDTGLPEGLVGQGDVTPEGDAFTISRSEKIVDQLKSVGLTPADIDMIAFSHVHFDHTGAANNFPNAKWLVQQTELDFINSDAIKGNPFYAPDSFSELKNTQVLNGDFDIFNDGSVVVKSFPGHTAGHQALFLSLKESGPTLLSGDTYHFEQNREDAVVPQFNYDIPESKQSIEEFEAFAKAKNATVIIQHDLDDFKNTVAKTPLK</sequence>
<dbReference type="OrthoDB" id="9802248at2"/>
<dbReference type="AlphaFoldDB" id="A0A2S9WWM5"/>
<dbReference type="InterPro" id="IPR036866">
    <property type="entry name" value="RibonucZ/Hydroxyglut_hydro"/>
</dbReference>
<dbReference type="InterPro" id="IPR001279">
    <property type="entry name" value="Metallo-B-lactamas"/>
</dbReference>
<keyword evidence="4 7" id="KW-0378">Hydrolase</keyword>
<evidence type="ECO:0000256" key="1">
    <source>
        <dbReference type="ARBA" id="ARBA00001947"/>
    </source>
</evidence>
<dbReference type="InterPro" id="IPR051013">
    <property type="entry name" value="MBL_superfamily_lactonases"/>
</dbReference>
<dbReference type="GO" id="GO:0016787">
    <property type="term" value="F:hydrolase activity"/>
    <property type="evidence" value="ECO:0007669"/>
    <property type="project" value="UniProtKB-KW"/>
</dbReference>
<keyword evidence="5" id="KW-0862">Zinc</keyword>
<keyword evidence="8" id="KW-1185">Reference proteome</keyword>
<comment type="cofactor">
    <cofactor evidence="1">
        <name>Zn(2+)</name>
        <dbReference type="ChEBI" id="CHEBI:29105"/>
    </cofactor>
</comment>
<protein>
    <submittedName>
        <fullName evidence="7">MBL fold metallo-hydrolase</fullName>
    </submittedName>
</protein>
<organism evidence="7 8">
    <name type="scientific">Nonlabens agnitus</name>
    <dbReference type="NCBI Taxonomy" id="870484"/>
    <lineage>
        <taxon>Bacteria</taxon>
        <taxon>Pseudomonadati</taxon>
        <taxon>Bacteroidota</taxon>
        <taxon>Flavobacteriia</taxon>
        <taxon>Flavobacteriales</taxon>
        <taxon>Flavobacteriaceae</taxon>
        <taxon>Nonlabens</taxon>
    </lineage>
</organism>
<evidence type="ECO:0000259" key="6">
    <source>
        <dbReference type="SMART" id="SM00849"/>
    </source>
</evidence>
<comment type="caution">
    <text evidence="7">The sequence shown here is derived from an EMBL/GenBank/DDBJ whole genome shotgun (WGS) entry which is preliminary data.</text>
</comment>
<evidence type="ECO:0000313" key="7">
    <source>
        <dbReference type="EMBL" id="PRP67854.1"/>
    </source>
</evidence>
<accession>A0A2S9WWM5</accession>
<keyword evidence="3" id="KW-0479">Metal-binding</keyword>
<dbReference type="CDD" id="cd07729">
    <property type="entry name" value="AHL_lactonase_MBL-fold"/>
    <property type="match status" value="1"/>
</dbReference>
<evidence type="ECO:0000256" key="2">
    <source>
        <dbReference type="ARBA" id="ARBA00007749"/>
    </source>
</evidence>
<gene>
    <name evidence="7" type="ORF">BST86_12480</name>
</gene>
<dbReference type="RefSeq" id="WP_105983553.1">
    <property type="nucleotide sequence ID" value="NZ_MQUC01000003.1"/>
</dbReference>
<dbReference type="Proteomes" id="UP000239532">
    <property type="component" value="Unassembled WGS sequence"/>
</dbReference>
<dbReference type="SMART" id="SM00849">
    <property type="entry name" value="Lactamase_B"/>
    <property type="match status" value="1"/>
</dbReference>
<evidence type="ECO:0000256" key="3">
    <source>
        <dbReference type="ARBA" id="ARBA00022723"/>
    </source>
</evidence>
<comment type="similarity">
    <text evidence="2">Belongs to the metallo-beta-lactamase superfamily.</text>
</comment>
<dbReference type="PANTHER" id="PTHR42978:SF2">
    <property type="entry name" value="102 KBASES UNSTABLE REGION: FROM 1 TO 119443"/>
    <property type="match status" value="1"/>
</dbReference>
<dbReference type="Gene3D" id="3.60.15.10">
    <property type="entry name" value="Ribonuclease Z/Hydroxyacylglutathione hydrolase-like"/>
    <property type="match status" value="1"/>
</dbReference>
<proteinExistence type="inferred from homology"/>